<evidence type="ECO:0000313" key="4">
    <source>
        <dbReference type="Proteomes" id="UP001064971"/>
    </source>
</evidence>
<feature type="transmembrane region" description="Helical" evidence="2">
    <location>
        <begin position="52"/>
        <end position="72"/>
    </location>
</feature>
<protein>
    <submittedName>
        <fullName evidence="3">Uncharacterized protein</fullName>
    </submittedName>
</protein>
<evidence type="ECO:0000313" key="3">
    <source>
        <dbReference type="EMBL" id="BDP41660.1"/>
    </source>
</evidence>
<gene>
    <name evidence="3" type="ORF">DAETH_16290</name>
</gene>
<name>A0ABM8ACY7_9DEIO</name>
<feature type="transmembrane region" description="Helical" evidence="2">
    <location>
        <begin position="84"/>
        <end position="109"/>
    </location>
</feature>
<evidence type="ECO:0000256" key="2">
    <source>
        <dbReference type="SAM" id="Phobius"/>
    </source>
</evidence>
<dbReference type="Proteomes" id="UP001064971">
    <property type="component" value="Chromosome"/>
</dbReference>
<organism evidence="3 4">
    <name type="scientific">Deinococcus aetherius</name>
    <dbReference type="NCBI Taxonomy" id="200252"/>
    <lineage>
        <taxon>Bacteria</taxon>
        <taxon>Thermotogati</taxon>
        <taxon>Deinococcota</taxon>
        <taxon>Deinococci</taxon>
        <taxon>Deinococcales</taxon>
        <taxon>Deinococcaceae</taxon>
        <taxon>Deinococcus</taxon>
    </lineage>
</organism>
<keyword evidence="2" id="KW-1133">Transmembrane helix</keyword>
<dbReference type="EMBL" id="AP026560">
    <property type="protein sequence ID" value="BDP41660.1"/>
    <property type="molecule type" value="Genomic_DNA"/>
</dbReference>
<sequence length="149" mass="15908">MKGDALPTLNPGRLVLTPILVFFGDVLIDGNATHPFNPHPFDPQWPPHARSHLVMGFVAFAALGALGLWFLWRPGQEALLYLRLAALIPMALVDSLYVAALVPTTVLLYEPGLPVLRVLGVGLPPNLLAGTLTPPAPPRRTSASRDPGG</sequence>
<dbReference type="RefSeq" id="WP_264774397.1">
    <property type="nucleotide sequence ID" value="NZ_AP026560.1"/>
</dbReference>
<keyword evidence="2" id="KW-0812">Transmembrane</keyword>
<reference evidence="3" key="1">
    <citation type="submission" date="2022-07" db="EMBL/GenBank/DDBJ databases">
        <title>Complete Genome Sequence of the Radioresistant Bacterium Deinococcus aetherius ST0316, Isolated from the Air Dust collected in Lower Stratosphere above Japan.</title>
        <authorList>
            <person name="Satoh K."/>
            <person name="Hagiwara K."/>
            <person name="Katsumata K."/>
            <person name="Kubo A."/>
            <person name="Yokobori S."/>
            <person name="Yamagishi A."/>
            <person name="Oono Y."/>
            <person name="Narumi I."/>
        </authorList>
    </citation>
    <scope>NUCLEOTIDE SEQUENCE</scope>
    <source>
        <strain evidence="3">ST0316</strain>
    </source>
</reference>
<keyword evidence="4" id="KW-1185">Reference proteome</keyword>
<feature type="region of interest" description="Disordered" evidence="1">
    <location>
        <begin position="130"/>
        <end position="149"/>
    </location>
</feature>
<proteinExistence type="predicted"/>
<keyword evidence="2" id="KW-0472">Membrane</keyword>
<accession>A0ABM8ACY7</accession>
<evidence type="ECO:0000256" key="1">
    <source>
        <dbReference type="SAM" id="MobiDB-lite"/>
    </source>
</evidence>